<accession>A0A7S0PKR3</accession>
<evidence type="ECO:0000313" key="3">
    <source>
        <dbReference type="EMBL" id="CAD8580965.1"/>
    </source>
</evidence>
<keyword evidence="1" id="KW-0175">Coiled coil</keyword>
<gene>
    <name evidence="3" type="ORF">OMED0929_LOCUS3080</name>
</gene>
<organism evidence="3">
    <name type="scientific">Ostreococcus mediterraneus</name>
    <dbReference type="NCBI Taxonomy" id="1486918"/>
    <lineage>
        <taxon>Eukaryota</taxon>
        <taxon>Viridiplantae</taxon>
        <taxon>Chlorophyta</taxon>
        <taxon>Mamiellophyceae</taxon>
        <taxon>Mamiellales</taxon>
        <taxon>Bathycoccaceae</taxon>
        <taxon>Ostreococcus</taxon>
    </lineage>
</organism>
<name>A0A7S0PKR3_9CHLO</name>
<reference evidence="3" key="1">
    <citation type="submission" date="2021-01" db="EMBL/GenBank/DDBJ databases">
        <authorList>
            <person name="Corre E."/>
            <person name="Pelletier E."/>
            <person name="Niang G."/>
            <person name="Scheremetjew M."/>
            <person name="Finn R."/>
            <person name="Kale V."/>
            <person name="Holt S."/>
            <person name="Cochrane G."/>
            <person name="Meng A."/>
            <person name="Brown T."/>
            <person name="Cohen L."/>
        </authorList>
    </citation>
    <scope>NUCLEOTIDE SEQUENCE</scope>
    <source>
        <strain evidence="3">Clade-D-RCC2572</strain>
    </source>
</reference>
<dbReference type="AlphaFoldDB" id="A0A7S0PKR3"/>
<feature type="coiled-coil region" evidence="1">
    <location>
        <begin position="272"/>
        <end position="299"/>
    </location>
</feature>
<proteinExistence type="predicted"/>
<feature type="region of interest" description="Disordered" evidence="2">
    <location>
        <begin position="78"/>
        <end position="113"/>
    </location>
</feature>
<protein>
    <submittedName>
        <fullName evidence="3">Uncharacterized protein</fullName>
    </submittedName>
</protein>
<dbReference type="EMBL" id="HBEW01003693">
    <property type="protein sequence ID" value="CAD8580965.1"/>
    <property type="molecule type" value="Transcribed_RNA"/>
</dbReference>
<evidence type="ECO:0000256" key="1">
    <source>
        <dbReference type="SAM" id="Coils"/>
    </source>
</evidence>
<sequence length="327" mass="36754">MTDDDDADDARDVVELRARVRTLEEIVRTLGARAARLDGDAKASASAERQALMRADDAARAVSRETQAKEACTRALEAERERADAATRAKEDAEREARRAKEEARRCKEARNAARDELKQMARGRSVDAVREDWLRREEELTRRCEALESALTSTRAENEELRRRATSAETHVVEVNRRITETERDLEAMNDAIVHATDDDDRAREDRLVELETTRAELERTLMRVTAEATTASGELEKLRIAVNGGMPELANLRAQLDAKEMRERDLVAALRYEERLKDEAIREMQRARAAASKAEAYASKLSAKSSQTQALATVIQSLGDSLFDS</sequence>
<evidence type="ECO:0000256" key="2">
    <source>
        <dbReference type="SAM" id="MobiDB-lite"/>
    </source>
</evidence>